<name>A0A133UZK9_9EURY</name>
<comment type="caution">
    <text evidence="11">The sequence shown here is derived from an EMBL/GenBank/DDBJ whole genome shotgun (WGS) entry which is preliminary data.</text>
</comment>
<dbReference type="InterPro" id="IPR015972">
    <property type="entry name" value="Ribosomal_eL19_dom1"/>
</dbReference>
<evidence type="ECO:0000256" key="5">
    <source>
        <dbReference type="ARBA" id="ARBA00022980"/>
    </source>
</evidence>
<dbReference type="InterPro" id="IPR000196">
    <property type="entry name" value="Ribosomal_eL19_dom"/>
</dbReference>
<dbReference type="HAMAP" id="MF_01475">
    <property type="entry name" value="Ribosomal_eL19"/>
    <property type="match status" value="1"/>
</dbReference>
<keyword evidence="4 7" id="KW-0694">RNA-binding</keyword>
<dbReference type="EMBL" id="LHXW01000032">
    <property type="protein sequence ID" value="KXA99638.1"/>
    <property type="molecule type" value="Genomic_DNA"/>
</dbReference>
<evidence type="ECO:0000256" key="2">
    <source>
        <dbReference type="ARBA" id="ARBA00011838"/>
    </source>
</evidence>
<keyword evidence="5 7" id="KW-0689">Ribosomal protein</keyword>
<dbReference type="PROSITE" id="PS00526">
    <property type="entry name" value="RIBOSOMAL_L19E"/>
    <property type="match status" value="1"/>
</dbReference>
<dbReference type="FunFam" id="1.10.1650.10:FF:000001">
    <property type="entry name" value="Ribosomal protein L19"/>
    <property type="match status" value="1"/>
</dbReference>
<dbReference type="Gene3D" id="1.20.5.560">
    <property type="entry name" value="Single Heli x bin"/>
    <property type="match status" value="1"/>
</dbReference>
<organism evidence="11 12">
    <name type="scientific">candidate division MSBL1 archaeon SCGC-AAA261C02</name>
    <dbReference type="NCBI Taxonomy" id="1698272"/>
    <lineage>
        <taxon>Archaea</taxon>
        <taxon>Methanobacteriati</taxon>
        <taxon>Methanobacteriota</taxon>
        <taxon>candidate division MSBL1</taxon>
    </lineage>
</organism>
<dbReference type="InterPro" id="IPR057259">
    <property type="entry name" value="Ribosomal_L19e"/>
</dbReference>
<feature type="compositionally biased region" description="Basic residues" evidence="9">
    <location>
        <begin position="51"/>
        <end position="96"/>
    </location>
</feature>
<evidence type="ECO:0000256" key="9">
    <source>
        <dbReference type="SAM" id="MobiDB-lite"/>
    </source>
</evidence>
<dbReference type="InterPro" id="IPR033936">
    <property type="entry name" value="Ribosomal_eL19_arc"/>
</dbReference>
<keyword evidence="6 7" id="KW-0687">Ribonucleoprotein</keyword>
<dbReference type="InterPro" id="IPR023638">
    <property type="entry name" value="Ribosomal_eL19_CS"/>
</dbReference>
<dbReference type="Gene3D" id="1.10.1650.10">
    <property type="match status" value="1"/>
</dbReference>
<feature type="region of interest" description="Disordered" evidence="9">
    <location>
        <begin position="50"/>
        <end position="96"/>
    </location>
</feature>
<dbReference type="SUPFAM" id="SSF48140">
    <property type="entry name" value="Ribosomal protein L19 (L19e)"/>
    <property type="match status" value="1"/>
</dbReference>
<dbReference type="InterPro" id="IPR035970">
    <property type="entry name" value="60S_ribosomal_eL19_sf"/>
</dbReference>
<dbReference type="GO" id="GO:0006412">
    <property type="term" value="P:translation"/>
    <property type="evidence" value="ECO:0007669"/>
    <property type="project" value="UniProtKB-UniRule"/>
</dbReference>
<accession>A0A133UZK9</accession>
<sequence>MNLKTQKRLAADILGVGENRVWIDPDRVTEVSTAITRADIRSLIKDDAIKAKPKKSTSKARVRKHQKQVQKGLRKGSGSRKGAKGARTPKKEAWKKRVRALRRRLRELRDQGTIDSSHYRKLYRMVEGGSFRSKAHLESYLKKRGILEE</sequence>
<dbReference type="CDD" id="cd01418">
    <property type="entry name" value="Ribosomal_L19e_A"/>
    <property type="match status" value="1"/>
</dbReference>
<evidence type="ECO:0000256" key="1">
    <source>
        <dbReference type="ARBA" id="ARBA00011082"/>
    </source>
</evidence>
<dbReference type="GO" id="GO:0003735">
    <property type="term" value="F:structural constituent of ribosome"/>
    <property type="evidence" value="ECO:0007669"/>
    <property type="project" value="InterPro"/>
</dbReference>
<dbReference type="InterPro" id="IPR057260">
    <property type="entry name" value="Ribosomal_L19e_C"/>
</dbReference>
<comment type="subunit">
    <text evidence="2 7">Part of the 50S ribosomal subunit.</text>
</comment>
<keyword evidence="3 7" id="KW-0699">rRNA-binding</keyword>
<dbReference type="GO" id="GO:0070180">
    <property type="term" value="F:large ribosomal subunit rRNA binding"/>
    <property type="evidence" value="ECO:0007669"/>
    <property type="project" value="UniProtKB-UniRule"/>
</dbReference>
<keyword evidence="12" id="KW-1185">Reference proteome</keyword>
<dbReference type="Pfam" id="PF25476">
    <property type="entry name" value="Ribosomal_L19e_C"/>
    <property type="match status" value="1"/>
</dbReference>
<evidence type="ECO:0000256" key="4">
    <source>
        <dbReference type="ARBA" id="ARBA00022884"/>
    </source>
</evidence>
<gene>
    <name evidence="7" type="primary">rpl19e</name>
    <name evidence="11" type="ORF">AKJ42_02830</name>
</gene>
<comment type="function">
    <text evidence="7">Binds to the 23S rRNA.</text>
</comment>
<dbReference type="NCBIfam" id="NF006343">
    <property type="entry name" value="PRK08570.1"/>
    <property type="match status" value="1"/>
</dbReference>
<dbReference type="PATRIC" id="fig|1698272.3.peg.474"/>
<proteinExistence type="inferred from homology"/>
<dbReference type="PANTHER" id="PTHR10722">
    <property type="entry name" value="60S RIBOSOMAL PROTEIN L19"/>
    <property type="match status" value="1"/>
</dbReference>
<dbReference type="Proteomes" id="UP000070520">
    <property type="component" value="Unassembled WGS sequence"/>
</dbReference>
<dbReference type="AlphaFoldDB" id="A0A133UZK9"/>
<feature type="domain" description="Large ribosomal subunit protein eL19" evidence="10">
    <location>
        <begin position="2"/>
        <end position="145"/>
    </location>
</feature>
<dbReference type="InterPro" id="IPR015973">
    <property type="entry name" value="Ribosomal_eL19_dom2"/>
</dbReference>
<evidence type="ECO:0000256" key="3">
    <source>
        <dbReference type="ARBA" id="ARBA00022730"/>
    </source>
</evidence>
<reference evidence="11 12" key="1">
    <citation type="journal article" date="2016" name="Sci. Rep.">
        <title>Metabolic traits of an uncultured archaeal lineage -MSBL1- from brine pools of the Red Sea.</title>
        <authorList>
            <person name="Mwirichia R."/>
            <person name="Alam I."/>
            <person name="Rashid M."/>
            <person name="Vinu M."/>
            <person name="Ba-Alawi W."/>
            <person name="Anthony Kamau A."/>
            <person name="Kamanda Ngugi D."/>
            <person name="Goker M."/>
            <person name="Klenk H.P."/>
            <person name="Bajic V."/>
            <person name="Stingl U."/>
        </authorList>
    </citation>
    <scope>NUCLEOTIDE SEQUENCE [LARGE SCALE GENOMIC DNA]</scope>
    <source>
        <strain evidence="11">SCGC-AAA261C02</strain>
    </source>
</reference>
<evidence type="ECO:0000256" key="7">
    <source>
        <dbReference type="HAMAP-Rule" id="MF_01475"/>
    </source>
</evidence>
<dbReference type="SMART" id="SM01416">
    <property type="entry name" value="Ribosomal_L19e"/>
    <property type="match status" value="1"/>
</dbReference>
<evidence type="ECO:0000313" key="12">
    <source>
        <dbReference type="Proteomes" id="UP000070520"/>
    </source>
</evidence>
<dbReference type="Pfam" id="PF01280">
    <property type="entry name" value="Ribosomal_L19e"/>
    <property type="match status" value="1"/>
</dbReference>
<protein>
    <recommendedName>
        <fullName evidence="7">Large ribosomal subunit protein eL19</fullName>
    </recommendedName>
</protein>
<evidence type="ECO:0000256" key="8">
    <source>
        <dbReference type="RuleBase" id="RU000574"/>
    </source>
</evidence>
<dbReference type="InterPro" id="IPR039547">
    <property type="entry name" value="Ribosomal_eL19"/>
</dbReference>
<evidence type="ECO:0000259" key="10">
    <source>
        <dbReference type="SMART" id="SM01416"/>
    </source>
</evidence>
<dbReference type="Gene3D" id="1.10.1200.60">
    <property type="match status" value="1"/>
</dbReference>
<comment type="similarity">
    <text evidence="1 7 8">Belongs to the eukaryotic ribosomal protein eL19 family.</text>
</comment>
<dbReference type="InterPro" id="IPR015974">
    <property type="entry name" value="Ribosomal_eL19_dom3"/>
</dbReference>
<evidence type="ECO:0000256" key="6">
    <source>
        <dbReference type="ARBA" id="ARBA00023274"/>
    </source>
</evidence>
<evidence type="ECO:0000313" key="11">
    <source>
        <dbReference type="EMBL" id="KXA99638.1"/>
    </source>
</evidence>
<dbReference type="GO" id="GO:0022625">
    <property type="term" value="C:cytosolic large ribosomal subunit"/>
    <property type="evidence" value="ECO:0007669"/>
    <property type="project" value="InterPro"/>
</dbReference>